<sequence length="186" mass="20827">MLCRLDPGCERPEERQFSFDPLERVLENRTEYVSACLTILRAYIVAGRADMGGTPFGGFGQWSALVRSALMWVGEPDPCASRNAIMDEDPEQGQLRTLLTLWWQEFGKSAIKIKHLIERCHSNDSGLFEVLDDIAGERNGPGVNARRLGHWLKRHKGRVVDGLRLVQVPGPNMASWQVVQVKAGEA</sequence>
<dbReference type="AlphaFoldDB" id="A0A4V0YQP4"/>
<dbReference type="KEGG" id="dcb:C3Y92_07120"/>
<dbReference type="Proteomes" id="UP000293296">
    <property type="component" value="Chromosome"/>
</dbReference>
<organism evidence="1 2">
    <name type="scientific">Solidesulfovibrio carbinolicus</name>
    <dbReference type="NCBI Taxonomy" id="296842"/>
    <lineage>
        <taxon>Bacteria</taxon>
        <taxon>Pseudomonadati</taxon>
        <taxon>Thermodesulfobacteriota</taxon>
        <taxon>Desulfovibrionia</taxon>
        <taxon>Desulfovibrionales</taxon>
        <taxon>Desulfovibrionaceae</taxon>
        <taxon>Solidesulfovibrio</taxon>
    </lineage>
</organism>
<proteinExistence type="predicted"/>
<protein>
    <submittedName>
        <fullName evidence="1">Uncharacterized protein</fullName>
    </submittedName>
</protein>
<keyword evidence="2" id="KW-1185">Reference proteome</keyword>
<name>A0A4V0YQP4_9BACT</name>
<reference evidence="1 2" key="1">
    <citation type="submission" date="2018-02" db="EMBL/GenBank/DDBJ databases">
        <title>Genome sequence of Desulfovibrio carbinolicus DSM 3852.</title>
        <authorList>
            <person name="Wilbanks E."/>
            <person name="Skennerton C.T."/>
            <person name="Orphan V.J."/>
        </authorList>
    </citation>
    <scope>NUCLEOTIDE SEQUENCE [LARGE SCALE GENOMIC DNA]</scope>
    <source>
        <strain evidence="1 2">DSM 3852</strain>
    </source>
</reference>
<dbReference type="EMBL" id="CP026538">
    <property type="protein sequence ID" value="QAZ67012.1"/>
    <property type="molecule type" value="Genomic_DNA"/>
</dbReference>
<accession>A0A4V0YQP4</accession>
<gene>
    <name evidence="1" type="ORF">C3Y92_07120</name>
</gene>
<evidence type="ECO:0000313" key="2">
    <source>
        <dbReference type="Proteomes" id="UP000293296"/>
    </source>
</evidence>
<evidence type="ECO:0000313" key="1">
    <source>
        <dbReference type="EMBL" id="QAZ67012.1"/>
    </source>
</evidence>